<organism evidence="6">
    <name type="scientific">Eutreptiella gymnastica</name>
    <dbReference type="NCBI Taxonomy" id="73025"/>
    <lineage>
        <taxon>Eukaryota</taxon>
        <taxon>Discoba</taxon>
        <taxon>Euglenozoa</taxon>
        <taxon>Euglenida</taxon>
        <taxon>Spirocuta</taxon>
        <taxon>Euglenophyceae</taxon>
        <taxon>Eutreptiales</taxon>
        <taxon>Eutreptiaceae</taxon>
        <taxon>Eutreptiella</taxon>
    </lineage>
</organism>
<evidence type="ECO:0000256" key="4">
    <source>
        <dbReference type="PROSITE-ProRule" id="PRU00091"/>
    </source>
</evidence>
<dbReference type="SUPFAM" id="SSF57903">
    <property type="entry name" value="FYVE/PHD zinc finger"/>
    <property type="match status" value="1"/>
</dbReference>
<dbReference type="Pfam" id="PF01363">
    <property type="entry name" value="FYVE"/>
    <property type="match status" value="1"/>
</dbReference>
<accession>A0A7S4GE46</accession>
<dbReference type="InterPro" id="IPR013083">
    <property type="entry name" value="Znf_RING/FYVE/PHD"/>
</dbReference>
<dbReference type="InterPro" id="IPR017455">
    <property type="entry name" value="Znf_FYVE-rel"/>
</dbReference>
<dbReference type="Gene3D" id="3.30.40.10">
    <property type="entry name" value="Zinc/RING finger domain, C3HC4 (zinc finger)"/>
    <property type="match status" value="1"/>
</dbReference>
<dbReference type="GO" id="GO:0008270">
    <property type="term" value="F:zinc ion binding"/>
    <property type="evidence" value="ECO:0007669"/>
    <property type="project" value="UniProtKB-KW"/>
</dbReference>
<keyword evidence="3" id="KW-0862">Zinc</keyword>
<evidence type="ECO:0000313" key="6">
    <source>
        <dbReference type="EMBL" id="CAE0834130.1"/>
    </source>
</evidence>
<keyword evidence="1" id="KW-0479">Metal-binding</keyword>
<evidence type="ECO:0000259" key="5">
    <source>
        <dbReference type="PROSITE" id="PS50178"/>
    </source>
</evidence>
<feature type="domain" description="FYVE-type" evidence="5">
    <location>
        <begin position="80"/>
        <end position="146"/>
    </location>
</feature>
<dbReference type="EMBL" id="HBJA01132283">
    <property type="protein sequence ID" value="CAE0834130.1"/>
    <property type="molecule type" value="Transcribed_RNA"/>
</dbReference>
<proteinExistence type="predicted"/>
<dbReference type="PROSITE" id="PS50178">
    <property type="entry name" value="ZF_FYVE"/>
    <property type="match status" value="1"/>
</dbReference>
<dbReference type="AlphaFoldDB" id="A0A7S4GE46"/>
<evidence type="ECO:0000256" key="1">
    <source>
        <dbReference type="ARBA" id="ARBA00022723"/>
    </source>
</evidence>
<dbReference type="CDD" id="cd00065">
    <property type="entry name" value="FYVE_like_SF"/>
    <property type="match status" value="1"/>
</dbReference>
<protein>
    <recommendedName>
        <fullName evidence="5">FYVE-type domain-containing protein</fullName>
    </recommendedName>
</protein>
<dbReference type="InterPro" id="IPR000306">
    <property type="entry name" value="Znf_FYVE"/>
</dbReference>
<gene>
    <name evidence="6" type="ORF">EGYM00163_LOCUS45430</name>
</gene>
<evidence type="ECO:0000256" key="2">
    <source>
        <dbReference type="ARBA" id="ARBA00022771"/>
    </source>
</evidence>
<keyword evidence="2 4" id="KW-0863">Zinc-finger</keyword>
<reference evidence="6" key="1">
    <citation type="submission" date="2021-01" db="EMBL/GenBank/DDBJ databases">
        <authorList>
            <person name="Corre E."/>
            <person name="Pelletier E."/>
            <person name="Niang G."/>
            <person name="Scheremetjew M."/>
            <person name="Finn R."/>
            <person name="Kale V."/>
            <person name="Holt S."/>
            <person name="Cochrane G."/>
            <person name="Meng A."/>
            <person name="Brown T."/>
            <person name="Cohen L."/>
        </authorList>
    </citation>
    <scope>NUCLEOTIDE SEQUENCE</scope>
    <source>
        <strain evidence="6">CCMP1594</strain>
    </source>
</reference>
<sequence>MCSSRVEAAKLVVKTPSEVPVSAKPSPKRDWHHDYPAWLVESPESEVDWEIEEQYDGDEDLTRVRSFLFLGEEEEEDVLHVSSGTCAGCKKRSTFWEWLGRKAQRYHCAVCGREFCGECAPHWNTFPELGLHDKQRTCERCQTSLSFSRSRSKTNESCADPELPGSKESILEWLAAVI</sequence>
<name>A0A7S4GE46_9EUGL</name>
<evidence type="ECO:0000256" key="3">
    <source>
        <dbReference type="ARBA" id="ARBA00022833"/>
    </source>
</evidence>
<dbReference type="InterPro" id="IPR011011">
    <property type="entry name" value="Znf_FYVE_PHD"/>
</dbReference>